<evidence type="ECO:0000313" key="5">
    <source>
        <dbReference type="Proteomes" id="UP000321814"/>
    </source>
</evidence>
<evidence type="ECO:0000313" key="4">
    <source>
        <dbReference type="EMBL" id="TXK80252.1"/>
    </source>
</evidence>
<dbReference type="RefSeq" id="WP_147904551.1">
    <property type="nucleotide sequence ID" value="NZ_BAAAGC010000009.1"/>
</dbReference>
<dbReference type="Pfam" id="PF25583">
    <property type="entry name" value="WCX"/>
    <property type="match status" value="1"/>
</dbReference>
<dbReference type="Gene3D" id="1.10.10.10">
    <property type="entry name" value="Winged helix-like DNA-binding domain superfamily/Winged helix DNA-binding domain"/>
    <property type="match status" value="1"/>
</dbReference>
<dbReference type="OrthoDB" id="9807255at2"/>
<dbReference type="InterPro" id="IPR026881">
    <property type="entry name" value="WYL_dom"/>
</dbReference>
<dbReference type="GO" id="GO:0003700">
    <property type="term" value="F:DNA-binding transcription factor activity"/>
    <property type="evidence" value="ECO:0007669"/>
    <property type="project" value="InterPro"/>
</dbReference>
<name>A0A5C8LXA1_9GAMM</name>
<dbReference type="InterPro" id="IPR013196">
    <property type="entry name" value="HTH_11"/>
</dbReference>
<dbReference type="PROSITE" id="PS51000">
    <property type="entry name" value="HTH_DEOR_2"/>
    <property type="match status" value="1"/>
</dbReference>
<dbReference type="EMBL" id="VRLR01000007">
    <property type="protein sequence ID" value="TXK80252.1"/>
    <property type="molecule type" value="Genomic_DNA"/>
</dbReference>
<accession>A0A5C8LXA1</accession>
<evidence type="ECO:0000256" key="1">
    <source>
        <dbReference type="ARBA" id="ARBA00023015"/>
    </source>
</evidence>
<comment type="caution">
    <text evidence="4">The sequence shown here is derived from an EMBL/GenBank/DDBJ whole genome shotgun (WGS) entry which is preliminary data.</text>
</comment>
<feature type="domain" description="HTH deoR-type" evidence="3">
    <location>
        <begin position="3"/>
        <end position="58"/>
    </location>
</feature>
<dbReference type="AlphaFoldDB" id="A0A5C8LXA1"/>
<proteinExistence type="predicted"/>
<keyword evidence="2" id="KW-0804">Transcription</keyword>
<evidence type="ECO:0000256" key="2">
    <source>
        <dbReference type="ARBA" id="ARBA00023163"/>
    </source>
</evidence>
<organism evidence="4 5">
    <name type="scientific">Rheinheimera tangshanensis</name>
    <dbReference type="NCBI Taxonomy" id="400153"/>
    <lineage>
        <taxon>Bacteria</taxon>
        <taxon>Pseudomonadati</taxon>
        <taxon>Pseudomonadota</taxon>
        <taxon>Gammaproteobacteria</taxon>
        <taxon>Chromatiales</taxon>
        <taxon>Chromatiaceae</taxon>
        <taxon>Rheinheimera</taxon>
    </lineage>
</organism>
<keyword evidence="1" id="KW-0805">Transcription regulation</keyword>
<evidence type="ECO:0000259" key="3">
    <source>
        <dbReference type="PROSITE" id="PS51000"/>
    </source>
</evidence>
<dbReference type="Pfam" id="PF13280">
    <property type="entry name" value="WYL"/>
    <property type="match status" value="1"/>
</dbReference>
<dbReference type="InterPro" id="IPR001034">
    <property type="entry name" value="DeoR_HTH"/>
</dbReference>
<dbReference type="InterPro" id="IPR036390">
    <property type="entry name" value="WH_DNA-bd_sf"/>
</dbReference>
<dbReference type="PROSITE" id="PS52050">
    <property type="entry name" value="WYL"/>
    <property type="match status" value="1"/>
</dbReference>
<protein>
    <submittedName>
        <fullName evidence="4">YafY family transcriptional regulator</fullName>
    </submittedName>
</protein>
<dbReference type="InterPro" id="IPR028349">
    <property type="entry name" value="PafC-like"/>
</dbReference>
<dbReference type="PIRSF" id="PIRSF016838">
    <property type="entry name" value="PafC"/>
    <property type="match status" value="1"/>
</dbReference>
<reference evidence="4 5" key="1">
    <citation type="submission" date="2019-08" db="EMBL/GenBank/DDBJ databases">
        <title>Draft genome analysis of Rheinheimera tangshanensis isolated from the roots of fresh rice plants (Oryza sativa).</title>
        <authorList>
            <person name="Yu Q."/>
            <person name="Qi Y."/>
            <person name="Zhang H."/>
            <person name="Pu J."/>
        </authorList>
    </citation>
    <scope>NUCLEOTIDE SEQUENCE [LARGE SCALE GENOMIC DNA]</scope>
    <source>
        <strain evidence="4 5">JA3-B52</strain>
    </source>
</reference>
<dbReference type="PANTHER" id="PTHR34580:SF3">
    <property type="entry name" value="PROTEIN PAFB"/>
    <property type="match status" value="1"/>
</dbReference>
<dbReference type="Proteomes" id="UP000321814">
    <property type="component" value="Unassembled WGS sequence"/>
</dbReference>
<gene>
    <name evidence="4" type="ORF">FU839_12010</name>
</gene>
<dbReference type="InterPro" id="IPR036388">
    <property type="entry name" value="WH-like_DNA-bd_sf"/>
</dbReference>
<dbReference type="InterPro" id="IPR057727">
    <property type="entry name" value="WCX_dom"/>
</dbReference>
<sequence>MNRVDRLLALILYLQSRRTCTAEAIAEHFGLSVRTIYRDIAALGEAGVPILAEAGIGYSLMKGYLLPPVNFSEQEAYALSTGVMLAQRMTTHSYNEKMQSALDKIKAVLPNEAKQRLELLAKGMATPTTEHPQQADLSVLQQAIARKQLLSFDYQSASQTHSQREVEAAGLVFYLGRWHLIAWCRLRQDFRDFRTDRIHNLQLHSEQFQARTDFNAKDFLQNSTPIAQLTAQVRFIPAAADIARREWWQGITDEQQHDEGVVMTLNCSDWGSLACWLLSLGTAATALAPDEIKQELCRQSQAILALYPTT</sequence>
<dbReference type="InterPro" id="IPR051534">
    <property type="entry name" value="CBASS_pafABC_assoc_protein"/>
</dbReference>
<dbReference type="SUPFAM" id="SSF46785">
    <property type="entry name" value="Winged helix' DNA-binding domain"/>
    <property type="match status" value="1"/>
</dbReference>
<keyword evidence="5" id="KW-1185">Reference proteome</keyword>
<dbReference type="Pfam" id="PF08279">
    <property type="entry name" value="HTH_11"/>
    <property type="match status" value="1"/>
</dbReference>
<dbReference type="PANTHER" id="PTHR34580">
    <property type="match status" value="1"/>
</dbReference>